<gene>
    <name evidence="6" type="ORF">H4R26_005748</name>
</gene>
<name>A0A9W8EGV0_9FUNG</name>
<keyword evidence="2" id="KW-0378">Hydrolase</keyword>
<evidence type="ECO:0000256" key="3">
    <source>
        <dbReference type="ARBA" id="ARBA00022806"/>
    </source>
</evidence>
<dbReference type="GO" id="GO:0031297">
    <property type="term" value="P:replication fork processing"/>
    <property type="evidence" value="ECO:0007669"/>
    <property type="project" value="TreeGrafter"/>
</dbReference>
<proteinExistence type="predicted"/>
<keyword evidence="7" id="KW-1185">Reference proteome</keyword>
<dbReference type="PANTHER" id="PTHR45766">
    <property type="entry name" value="DNA ANNEALING HELICASE AND ENDONUCLEASE ZRANB3 FAMILY MEMBER"/>
    <property type="match status" value="1"/>
</dbReference>
<evidence type="ECO:0000256" key="2">
    <source>
        <dbReference type="ARBA" id="ARBA00022801"/>
    </source>
</evidence>
<dbReference type="GO" id="GO:0016787">
    <property type="term" value="F:hydrolase activity"/>
    <property type="evidence" value="ECO:0007669"/>
    <property type="project" value="UniProtKB-KW"/>
</dbReference>
<dbReference type="GO" id="GO:0006281">
    <property type="term" value="P:DNA repair"/>
    <property type="evidence" value="ECO:0007669"/>
    <property type="project" value="TreeGrafter"/>
</dbReference>
<evidence type="ECO:0000256" key="5">
    <source>
        <dbReference type="SAM" id="MobiDB-lite"/>
    </source>
</evidence>
<protein>
    <submittedName>
        <fullName evidence="6">Uncharacterized protein</fullName>
    </submittedName>
</protein>
<evidence type="ECO:0000256" key="1">
    <source>
        <dbReference type="ARBA" id="ARBA00022741"/>
    </source>
</evidence>
<comment type="caution">
    <text evidence="6">The sequence shown here is derived from an EMBL/GenBank/DDBJ whole genome shotgun (WGS) entry which is preliminary data.</text>
</comment>
<evidence type="ECO:0000313" key="6">
    <source>
        <dbReference type="EMBL" id="KAJ1997673.1"/>
    </source>
</evidence>
<dbReference type="EMBL" id="JANBQF010001248">
    <property type="protein sequence ID" value="KAJ1997673.1"/>
    <property type="molecule type" value="Genomic_DNA"/>
</dbReference>
<organism evidence="6 7">
    <name type="scientific">Coemansia thaxteri</name>
    <dbReference type="NCBI Taxonomy" id="2663907"/>
    <lineage>
        <taxon>Eukaryota</taxon>
        <taxon>Fungi</taxon>
        <taxon>Fungi incertae sedis</taxon>
        <taxon>Zoopagomycota</taxon>
        <taxon>Kickxellomycotina</taxon>
        <taxon>Kickxellomycetes</taxon>
        <taxon>Kickxellales</taxon>
        <taxon>Kickxellaceae</taxon>
        <taxon>Coemansia</taxon>
    </lineage>
</organism>
<dbReference type="Proteomes" id="UP001150907">
    <property type="component" value="Unassembled WGS sequence"/>
</dbReference>
<evidence type="ECO:0000313" key="7">
    <source>
        <dbReference type="Proteomes" id="UP001150907"/>
    </source>
</evidence>
<reference evidence="6" key="1">
    <citation type="submission" date="2022-07" db="EMBL/GenBank/DDBJ databases">
        <title>Phylogenomic reconstructions and comparative analyses of Kickxellomycotina fungi.</title>
        <authorList>
            <person name="Reynolds N.K."/>
            <person name="Stajich J.E."/>
            <person name="Barry K."/>
            <person name="Grigoriev I.V."/>
            <person name="Crous P."/>
            <person name="Smith M.E."/>
        </authorList>
    </citation>
    <scope>NUCLEOTIDE SEQUENCE</scope>
    <source>
        <strain evidence="6">IMI 214461</strain>
    </source>
</reference>
<dbReference type="OrthoDB" id="2801544at2759"/>
<keyword evidence="3" id="KW-0347">Helicase</keyword>
<keyword evidence="1" id="KW-0547">Nucleotide-binding</keyword>
<feature type="region of interest" description="Disordered" evidence="5">
    <location>
        <begin position="12"/>
        <end position="52"/>
    </location>
</feature>
<evidence type="ECO:0000256" key="4">
    <source>
        <dbReference type="ARBA" id="ARBA00022840"/>
    </source>
</evidence>
<dbReference type="AlphaFoldDB" id="A0A9W8EGV0"/>
<accession>A0A9W8EGV0</accession>
<feature type="compositionally biased region" description="Polar residues" evidence="5">
    <location>
        <begin position="18"/>
        <end position="35"/>
    </location>
</feature>
<dbReference type="GO" id="GO:0004386">
    <property type="term" value="F:helicase activity"/>
    <property type="evidence" value="ECO:0007669"/>
    <property type="project" value="UniProtKB-KW"/>
</dbReference>
<dbReference type="GO" id="GO:0043596">
    <property type="term" value="C:nuclear replication fork"/>
    <property type="evidence" value="ECO:0007669"/>
    <property type="project" value="TreeGrafter"/>
</dbReference>
<sequence length="245" mass="27624">MHSVERCLPAAAAATDVTPRQQPATLTSPWWTPTGNGDGSRRATPRSTAHPVVPRDEECWPVTLLMDRYPALRFERWLPAVLRSIKRASGAVFDDRLLRGPRGHPLCLWCSQETPTSRALFCATPSGRPYLETEFGEGCEHEHRMRRDNQYVRKQLFLRDGGACYDCGVDAHALYAQAVACESLDQRTDMFRQLAQRAPEWQRKVKMPLASLDHDFTEGMFWEAAHKIDVKHGGGLCGLDGFLTM</sequence>
<dbReference type="GO" id="GO:0004520">
    <property type="term" value="F:DNA endonuclease activity"/>
    <property type="evidence" value="ECO:0007669"/>
    <property type="project" value="TreeGrafter"/>
</dbReference>
<dbReference type="PANTHER" id="PTHR45766:SF3">
    <property type="entry name" value="DNA ANNEALING HELICASE AND ENDONUCLEASE ZRANB3"/>
    <property type="match status" value="1"/>
</dbReference>
<keyword evidence="4" id="KW-0067">ATP-binding</keyword>
<dbReference type="GO" id="GO:0005524">
    <property type="term" value="F:ATP binding"/>
    <property type="evidence" value="ECO:0007669"/>
    <property type="project" value="UniProtKB-KW"/>
</dbReference>
<feature type="non-terminal residue" evidence="6">
    <location>
        <position position="245"/>
    </location>
</feature>